<dbReference type="InterPro" id="IPR031100">
    <property type="entry name" value="LOG_fam"/>
</dbReference>
<evidence type="ECO:0000313" key="5">
    <source>
        <dbReference type="Proteomes" id="UP000199577"/>
    </source>
</evidence>
<accession>A0A1I1KZD4</accession>
<dbReference type="Gene3D" id="3.40.50.450">
    <property type="match status" value="1"/>
</dbReference>
<dbReference type="PANTHER" id="PTHR31223">
    <property type="entry name" value="LOG FAMILY PROTEIN YJL055W"/>
    <property type="match status" value="1"/>
</dbReference>
<evidence type="ECO:0000313" key="4">
    <source>
        <dbReference type="EMBL" id="SFC64068.1"/>
    </source>
</evidence>
<dbReference type="NCBIfam" id="TIGR00730">
    <property type="entry name" value="Rossman fold protein, TIGR00730 family"/>
    <property type="match status" value="1"/>
</dbReference>
<dbReference type="EC" id="3.2.2.n1" evidence="3"/>
<comment type="similarity">
    <text evidence="2 3">Belongs to the LOG family.</text>
</comment>
<keyword evidence="5" id="KW-1185">Reference proteome</keyword>
<gene>
    <name evidence="4" type="ORF">SAMN05421747_11721</name>
</gene>
<dbReference type="Proteomes" id="UP000199577">
    <property type="component" value="Unassembled WGS sequence"/>
</dbReference>
<organism evidence="4 5">
    <name type="scientific">Parapedobacter composti</name>
    <dbReference type="NCBI Taxonomy" id="623281"/>
    <lineage>
        <taxon>Bacteria</taxon>
        <taxon>Pseudomonadati</taxon>
        <taxon>Bacteroidota</taxon>
        <taxon>Sphingobacteriia</taxon>
        <taxon>Sphingobacteriales</taxon>
        <taxon>Sphingobacteriaceae</taxon>
        <taxon>Parapedobacter</taxon>
    </lineage>
</organism>
<dbReference type="Pfam" id="PF03641">
    <property type="entry name" value="Lysine_decarbox"/>
    <property type="match status" value="1"/>
</dbReference>
<dbReference type="STRING" id="623281.SAMN05421747_11721"/>
<dbReference type="GO" id="GO:0005829">
    <property type="term" value="C:cytosol"/>
    <property type="evidence" value="ECO:0007669"/>
    <property type="project" value="TreeGrafter"/>
</dbReference>
<dbReference type="GO" id="GO:0009691">
    <property type="term" value="P:cytokinin biosynthetic process"/>
    <property type="evidence" value="ECO:0007669"/>
    <property type="project" value="UniProtKB-UniRule"/>
</dbReference>
<proteinExistence type="inferred from homology"/>
<dbReference type="InterPro" id="IPR005269">
    <property type="entry name" value="LOG"/>
</dbReference>
<keyword evidence="3" id="KW-0203">Cytokinin biosynthesis</keyword>
<evidence type="ECO:0000256" key="3">
    <source>
        <dbReference type="RuleBase" id="RU363015"/>
    </source>
</evidence>
<evidence type="ECO:0000256" key="1">
    <source>
        <dbReference type="ARBA" id="ARBA00000274"/>
    </source>
</evidence>
<sequence>MPSVIKNIAVFCGSSMGNERVYAEQAYLLGKTLALSGIGLIYGGAQVGLMGTVANGALEHGGRVVGVLPYFLQTKEVAHNRLTELVLVDTMHERKTVMHERCDGIIALPGGFGTMEEFFEVLTWGQLGLHRKPMGLLNSNGFYDPLITLVQGMVDNGFLKELNQRMLLHHHDIHELLKQLQGYEPPAVTKWITKTAT</sequence>
<dbReference type="AlphaFoldDB" id="A0A1I1KZD4"/>
<keyword evidence="3" id="KW-0378">Hydrolase</keyword>
<evidence type="ECO:0000256" key="2">
    <source>
        <dbReference type="ARBA" id="ARBA00006763"/>
    </source>
</evidence>
<dbReference type="EMBL" id="FOLL01000017">
    <property type="protein sequence ID" value="SFC64068.1"/>
    <property type="molecule type" value="Genomic_DNA"/>
</dbReference>
<name>A0A1I1KZD4_9SPHI</name>
<comment type="catalytic activity">
    <reaction evidence="1">
        <text>AMP + H2O = D-ribose 5-phosphate + adenine</text>
        <dbReference type="Rhea" id="RHEA:20129"/>
        <dbReference type="ChEBI" id="CHEBI:15377"/>
        <dbReference type="ChEBI" id="CHEBI:16708"/>
        <dbReference type="ChEBI" id="CHEBI:78346"/>
        <dbReference type="ChEBI" id="CHEBI:456215"/>
        <dbReference type="EC" id="3.2.2.4"/>
    </reaction>
</comment>
<dbReference type="PANTHER" id="PTHR31223:SF70">
    <property type="entry name" value="LOG FAMILY PROTEIN YJL055W"/>
    <property type="match status" value="1"/>
</dbReference>
<dbReference type="RefSeq" id="WP_090974567.1">
    <property type="nucleotide sequence ID" value="NZ_FOLL01000017.1"/>
</dbReference>
<dbReference type="OrthoDB" id="9801098at2"/>
<protein>
    <recommendedName>
        <fullName evidence="3">Cytokinin riboside 5'-monophosphate phosphoribohydrolase</fullName>
        <ecNumber evidence="3">3.2.2.n1</ecNumber>
    </recommendedName>
</protein>
<reference evidence="4 5" key="1">
    <citation type="submission" date="2016-10" db="EMBL/GenBank/DDBJ databases">
        <authorList>
            <person name="de Groot N.N."/>
        </authorList>
    </citation>
    <scope>NUCLEOTIDE SEQUENCE [LARGE SCALE GENOMIC DNA]</scope>
    <source>
        <strain evidence="4 5">DSM 22900</strain>
    </source>
</reference>
<dbReference type="SUPFAM" id="SSF102405">
    <property type="entry name" value="MCP/YpsA-like"/>
    <property type="match status" value="1"/>
</dbReference>
<dbReference type="GO" id="GO:0008714">
    <property type="term" value="F:AMP nucleosidase activity"/>
    <property type="evidence" value="ECO:0007669"/>
    <property type="project" value="UniProtKB-EC"/>
</dbReference>